<comment type="subcellular location">
    <subcellularLocation>
        <location evidence="1 8">Cell outer membrane</location>
        <topology evidence="1 8">Multi-pass membrane protein</topology>
    </subcellularLocation>
</comment>
<dbReference type="EMBL" id="JARXIC010000011">
    <property type="protein sequence ID" value="MDQ8194448.1"/>
    <property type="molecule type" value="Genomic_DNA"/>
</dbReference>
<evidence type="ECO:0000256" key="5">
    <source>
        <dbReference type="ARBA" id="ARBA00023077"/>
    </source>
</evidence>
<feature type="domain" description="TonB-dependent receptor-like beta-barrel" evidence="10">
    <location>
        <begin position="271"/>
        <end position="710"/>
    </location>
</feature>
<sequence length="741" mass="82614">MNKILHPRKILSVLFWLCLPSVVVIQLRAEGEVAEPFAIPTTAMEGDSSPIYELEGFTVVAQRYGEVSDHSLVSVQVLEAEDLQRQIQSTLGETLAWEPGLNASYFGPGASRPVIRGLGDYRVRMLLDDIGTLDVSDSSPDHGVSLEPLLIRRVDVHRGPDALLFGNAAIGGAINSQTRYLPETLPAEAVSGSIEARYETGADSRSGAAYATVRAGDFALRMTSAERHADDYSISGSARTSDYEATLNPMVYNPDTGLDEAVANPSGTLPNTYLDTETRSLGLLWEPASGRGSLGVAYSRYESEYGVPYQYGGDSTELFGDTGLEMRQSRLDVDASLELDSTLLERISFRFGQADYSHEETFTGKAKDADKEYEDTTMGLDSMEARIDFYHSLFPGLDGVAGLHGFDRELSASRLTAPPMETSRVSNLFDTQNLGYFLVETWTQDEWTLRAGYRFEWQEIVDRSLEANNYTREATAESHSLALGVTWRDYDRWGFDEVAITANVSHIERLPSETERYAFWSNAAIQRFVIGADNTGTPLEVEQSNAMEIGFEGHRGDWSARLNLYYYEFKDFVFLQDIKGSGNLALYVAKDAVFQGGEAELTRRIFESETSVLRVKGMMDWVKGENLTDDTYLPRIPPLRIGSRVEYERGNLEMGADLRYAFAQDKVQAETDVVQPELETEGYFELNCDAQYTWELSDAELTVFARLDNVLDVERRAHVSFLKDVAPLTGRSLSLGARWTF</sequence>
<evidence type="ECO:0000313" key="12">
    <source>
        <dbReference type="EMBL" id="MDQ8194448.1"/>
    </source>
</evidence>
<keyword evidence="2 8" id="KW-0813">Transport</keyword>
<keyword evidence="12" id="KW-0675">Receptor</keyword>
<dbReference type="InterPro" id="IPR039426">
    <property type="entry name" value="TonB-dep_rcpt-like"/>
</dbReference>
<dbReference type="PANTHER" id="PTHR30069">
    <property type="entry name" value="TONB-DEPENDENT OUTER MEMBRANE RECEPTOR"/>
    <property type="match status" value="1"/>
</dbReference>
<dbReference type="InterPro" id="IPR037066">
    <property type="entry name" value="Plug_dom_sf"/>
</dbReference>
<keyword evidence="7 8" id="KW-0998">Cell outer membrane</keyword>
<evidence type="ECO:0000256" key="4">
    <source>
        <dbReference type="ARBA" id="ARBA00022692"/>
    </source>
</evidence>
<protein>
    <submittedName>
        <fullName evidence="12">TonB-dependent receptor</fullName>
    </submittedName>
</protein>
<evidence type="ECO:0000313" key="13">
    <source>
        <dbReference type="Proteomes" id="UP001243717"/>
    </source>
</evidence>
<organism evidence="12 13">
    <name type="scientific">Thalassobacterium sedimentorum</name>
    <dbReference type="NCBI Taxonomy" id="3041258"/>
    <lineage>
        <taxon>Bacteria</taxon>
        <taxon>Pseudomonadati</taxon>
        <taxon>Verrucomicrobiota</taxon>
        <taxon>Opitutia</taxon>
        <taxon>Puniceicoccales</taxon>
        <taxon>Coraliomargaritaceae</taxon>
        <taxon>Thalassobacterium</taxon>
    </lineage>
</organism>
<comment type="caution">
    <text evidence="12">The sequence shown here is derived from an EMBL/GenBank/DDBJ whole genome shotgun (WGS) entry which is preliminary data.</text>
</comment>
<dbReference type="Gene3D" id="2.170.130.10">
    <property type="entry name" value="TonB-dependent receptor, plug domain"/>
    <property type="match status" value="1"/>
</dbReference>
<keyword evidence="6 8" id="KW-0472">Membrane</keyword>
<evidence type="ECO:0000259" key="11">
    <source>
        <dbReference type="Pfam" id="PF07715"/>
    </source>
</evidence>
<comment type="similarity">
    <text evidence="8 9">Belongs to the TonB-dependent receptor family.</text>
</comment>
<dbReference type="RefSeq" id="WP_308984923.1">
    <property type="nucleotide sequence ID" value="NZ_JARXIC010000011.1"/>
</dbReference>
<keyword evidence="13" id="KW-1185">Reference proteome</keyword>
<evidence type="ECO:0000256" key="1">
    <source>
        <dbReference type="ARBA" id="ARBA00004571"/>
    </source>
</evidence>
<proteinExistence type="inferred from homology"/>
<evidence type="ECO:0000256" key="8">
    <source>
        <dbReference type="PROSITE-ProRule" id="PRU01360"/>
    </source>
</evidence>
<dbReference type="Pfam" id="PF07715">
    <property type="entry name" value="Plug"/>
    <property type="match status" value="1"/>
</dbReference>
<keyword evidence="3 8" id="KW-1134">Transmembrane beta strand</keyword>
<dbReference type="PROSITE" id="PS52016">
    <property type="entry name" value="TONB_DEPENDENT_REC_3"/>
    <property type="match status" value="1"/>
</dbReference>
<dbReference type="Gene3D" id="2.40.170.20">
    <property type="entry name" value="TonB-dependent receptor, beta-barrel domain"/>
    <property type="match status" value="1"/>
</dbReference>
<keyword evidence="5 9" id="KW-0798">TonB box</keyword>
<dbReference type="SUPFAM" id="SSF56935">
    <property type="entry name" value="Porins"/>
    <property type="match status" value="1"/>
</dbReference>
<evidence type="ECO:0000259" key="10">
    <source>
        <dbReference type="Pfam" id="PF00593"/>
    </source>
</evidence>
<gene>
    <name evidence="12" type="ORF">QEH59_08420</name>
</gene>
<dbReference type="InterPro" id="IPR000531">
    <property type="entry name" value="Beta-barrel_TonB"/>
</dbReference>
<evidence type="ECO:0000256" key="2">
    <source>
        <dbReference type="ARBA" id="ARBA00022448"/>
    </source>
</evidence>
<feature type="domain" description="TonB-dependent receptor plug" evidence="11">
    <location>
        <begin position="72"/>
        <end position="173"/>
    </location>
</feature>
<dbReference type="PANTHER" id="PTHR30069:SF40">
    <property type="entry name" value="TONB-DEPENDENT RECEPTOR NMB0964-RELATED"/>
    <property type="match status" value="1"/>
</dbReference>
<keyword evidence="4 8" id="KW-0812">Transmembrane</keyword>
<evidence type="ECO:0000256" key="3">
    <source>
        <dbReference type="ARBA" id="ARBA00022452"/>
    </source>
</evidence>
<dbReference type="Pfam" id="PF00593">
    <property type="entry name" value="TonB_dep_Rec_b-barrel"/>
    <property type="match status" value="1"/>
</dbReference>
<dbReference type="InterPro" id="IPR012910">
    <property type="entry name" value="Plug_dom"/>
</dbReference>
<name>A0ABU1AJV5_9BACT</name>
<dbReference type="Proteomes" id="UP001243717">
    <property type="component" value="Unassembled WGS sequence"/>
</dbReference>
<reference evidence="12 13" key="1">
    <citation type="submission" date="2023-04" db="EMBL/GenBank/DDBJ databases">
        <title>A novel bacteria isolated from coastal sediment.</title>
        <authorList>
            <person name="Liu X.-J."/>
            <person name="Du Z.-J."/>
        </authorList>
    </citation>
    <scope>NUCLEOTIDE SEQUENCE [LARGE SCALE GENOMIC DNA]</scope>
    <source>
        <strain evidence="12 13">SDUM461004</strain>
    </source>
</reference>
<evidence type="ECO:0000256" key="6">
    <source>
        <dbReference type="ARBA" id="ARBA00023136"/>
    </source>
</evidence>
<accession>A0ABU1AJV5</accession>
<evidence type="ECO:0000256" key="7">
    <source>
        <dbReference type="ARBA" id="ARBA00023237"/>
    </source>
</evidence>
<evidence type="ECO:0000256" key="9">
    <source>
        <dbReference type="RuleBase" id="RU003357"/>
    </source>
</evidence>
<dbReference type="InterPro" id="IPR036942">
    <property type="entry name" value="Beta-barrel_TonB_sf"/>
</dbReference>